<sequence length="673" mass="75523">MLTRSFRHLDGIGEKKERELWNAGVYSWAEFCEGNRQLSFFPEDDGRSKLIEASQRAFLEGDADYFAEHLPSSEHYRIALTYPEKTMFLDIETTGLSKYYDQITLIGWSMGKDFQVYVQGQDIGVFQRALNDAKAIVTFNGAIFDIPFIKSAFQDIHFPKAHIDLRFFGKQFGLSGGQKEIEVELGIKRTAELKGIQGEAAPILWHKYRRGDLHALKLLIKYNQADIEGMKTIFDVAITRLIAKRSLPVAVCKPIHFARMKSKVRWKGDAKIQVSLYDGEIGPKIRYSDLNVPSGFKVAGIDLTGSEDKATGWCLLEGNRATTKRILTDAELVAETIKANPDVISIDSPLSIPKGRIRVTDDDPGRDEFGIMRGCERTLKKRGVNVYPSLIPSMQQLTARGMRLADRFRKLGFPVIESYPGAAQDIMGIPRKGAGVEFLLEGLVEFGVEGAFQTEPVSHDELDAITSSIVGLFFWVGKFEALGNEDEEYLIIPDLDVDTDSWLNRRVVGFSGPVAAGKTTAARFLEELGYSYARFSNVLEAQLVAKGEPVSRERLQVYGQEVHEEFGQRWLCGKLVQMLPDNGNCVIDGLRFPEDYAFMVESFGPAFRHYYIEASTDLRAQRYGQRNSSNGFSTADAHAVEQSIEHLKGMALETIENQAGLDVFERMIKHLAL</sequence>
<evidence type="ECO:0000259" key="1">
    <source>
        <dbReference type="Pfam" id="PF13482"/>
    </source>
</evidence>
<protein>
    <submittedName>
        <fullName evidence="2">DUF429 domain-containing protein</fullName>
    </submittedName>
</protein>
<dbReference type="RefSeq" id="WP_138239428.1">
    <property type="nucleotide sequence ID" value="NZ_VBRY01000007.1"/>
</dbReference>
<evidence type="ECO:0000313" key="2">
    <source>
        <dbReference type="EMBL" id="TLS67037.1"/>
    </source>
</evidence>
<dbReference type="Proteomes" id="UP000306585">
    <property type="component" value="Unassembled WGS sequence"/>
</dbReference>
<dbReference type="AlphaFoldDB" id="A0A5R9GRZ3"/>
<keyword evidence="3" id="KW-1185">Reference proteome</keyword>
<dbReference type="InterPro" id="IPR038720">
    <property type="entry name" value="YprB_RNase_H-like_dom"/>
</dbReference>
<dbReference type="Gene3D" id="3.30.420.10">
    <property type="entry name" value="Ribonuclease H-like superfamily/Ribonuclease H"/>
    <property type="match status" value="1"/>
</dbReference>
<accession>A0A5R9GRZ3</accession>
<dbReference type="InterPro" id="IPR027417">
    <property type="entry name" value="P-loop_NTPase"/>
</dbReference>
<gene>
    <name evidence="2" type="ORF">FEF65_08805</name>
</gene>
<proteinExistence type="predicted"/>
<dbReference type="InterPro" id="IPR036397">
    <property type="entry name" value="RNaseH_sf"/>
</dbReference>
<dbReference type="SUPFAM" id="SSF53098">
    <property type="entry name" value="Ribonuclease H-like"/>
    <property type="match status" value="1"/>
</dbReference>
<dbReference type="PANTHER" id="PTHR38462">
    <property type="entry name" value="EXONUCLEASE-LIKE PROTEIN"/>
    <property type="match status" value="1"/>
</dbReference>
<organism evidence="2 3">
    <name type="scientific">Mariprofundus erugo</name>
    <dbReference type="NCBI Taxonomy" id="2528639"/>
    <lineage>
        <taxon>Bacteria</taxon>
        <taxon>Pseudomonadati</taxon>
        <taxon>Pseudomonadota</taxon>
        <taxon>Candidatius Mariprofundia</taxon>
        <taxon>Mariprofundales</taxon>
        <taxon>Mariprofundaceae</taxon>
        <taxon>Mariprofundus</taxon>
    </lineage>
</organism>
<dbReference type="EMBL" id="VBRY01000007">
    <property type="protein sequence ID" value="TLS67037.1"/>
    <property type="molecule type" value="Genomic_DNA"/>
</dbReference>
<feature type="domain" description="YprB ribonuclease H-like" evidence="1">
    <location>
        <begin position="87"/>
        <end position="236"/>
    </location>
</feature>
<comment type="caution">
    <text evidence="2">The sequence shown here is derived from an EMBL/GenBank/DDBJ whole genome shotgun (WGS) entry which is preliminary data.</text>
</comment>
<dbReference type="GO" id="GO:0003676">
    <property type="term" value="F:nucleic acid binding"/>
    <property type="evidence" value="ECO:0007669"/>
    <property type="project" value="InterPro"/>
</dbReference>
<dbReference type="InterPro" id="IPR012337">
    <property type="entry name" value="RNaseH-like_sf"/>
</dbReference>
<dbReference type="SUPFAM" id="SSF52540">
    <property type="entry name" value="P-loop containing nucleoside triphosphate hydrolases"/>
    <property type="match status" value="1"/>
</dbReference>
<dbReference type="PANTHER" id="PTHR38462:SF1">
    <property type="entry name" value="YPRB RIBONUCLEASE H-LIKE DOMAIN-CONTAINING PROTEIN"/>
    <property type="match status" value="1"/>
</dbReference>
<name>A0A5R9GRZ3_9PROT</name>
<dbReference type="Gene3D" id="3.40.50.300">
    <property type="entry name" value="P-loop containing nucleotide triphosphate hydrolases"/>
    <property type="match status" value="1"/>
</dbReference>
<reference evidence="2 3" key="1">
    <citation type="journal article" date="2019" name="Appl. Environ. Microbiol.">
        <title>Environmental Evidence and Genomic Insight of Iron-oxidizing Bacteria Preference Towards More Corrosion Resistant Stainless Steel at Higher Salinities.</title>
        <authorList>
            <person name="Garrison C.E."/>
            <person name="Price K.A."/>
            <person name="Field E.K."/>
        </authorList>
    </citation>
    <scope>NUCLEOTIDE SEQUENCE [LARGE SCALE GENOMIC DNA]</scope>
    <source>
        <strain evidence="2 3">P3</strain>
    </source>
</reference>
<evidence type="ECO:0000313" key="3">
    <source>
        <dbReference type="Proteomes" id="UP000306585"/>
    </source>
</evidence>
<dbReference type="Pfam" id="PF13482">
    <property type="entry name" value="RNase_H_2"/>
    <property type="match status" value="1"/>
</dbReference>